<evidence type="ECO:0000313" key="1">
    <source>
        <dbReference type="EnsemblMetazoa" id="AATE004299-PA.1"/>
    </source>
</evidence>
<name>A0A182IRV8_ANOAO</name>
<accession>A0A182IRV8</accession>
<proteinExistence type="predicted"/>
<dbReference type="EnsemblMetazoa" id="AATE004299-RA">
    <property type="protein sequence ID" value="AATE004299-PA.1"/>
    <property type="gene ID" value="AATE004299"/>
</dbReference>
<sequence length="203" mass="22466">MKMSTPSCFPGRYSPNYRGPEQMRRCMANPSSRFLEDASLMCNSWSPRHNGDIFSGLNDGILSRAEALAAVDIGKHQNNHPQMATQLKHDVMYHHGMGAPPQRPLQGYRSVPRMPLVTAPFATQKVRFTLFLGLLLYDPGARVCSVISMGDDDAASRTVTTSQFSRGPPGGGVRHVPDTCLRCLRWRCLSVHRFFTATASQAV</sequence>
<dbReference type="AlphaFoldDB" id="A0A182IRV8"/>
<dbReference type="STRING" id="41427.A0A182IRV8"/>
<organism evidence="1">
    <name type="scientific">Anopheles atroparvus</name>
    <name type="common">European mosquito</name>
    <dbReference type="NCBI Taxonomy" id="41427"/>
    <lineage>
        <taxon>Eukaryota</taxon>
        <taxon>Metazoa</taxon>
        <taxon>Ecdysozoa</taxon>
        <taxon>Arthropoda</taxon>
        <taxon>Hexapoda</taxon>
        <taxon>Insecta</taxon>
        <taxon>Pterygota</taxon>
        <taxon>Neoptera</taxon>
        <taxon>Endopterygota</taxon>
        <taxon>Diptera</taxon>
        <taxon>Nematocera</taxon>
        <taxon>Culicoidea</taxon>
        <taxon>Culicidae</taxon>
        <taxon>Anophelinae</taxon>
        <taxon>Anopheles</taxon>
    </lineage>
</organism>
<protein>
    <submittedName>
        <fullName evidence="1">Uncharacterized protein</fullName>
    </submittedName>
</protein>
<reference evidence="1" key="1">
    <citation type="submission" date="2022-08" db="UniProtKB">
        <authorList>
            <consortium name="EnsemblMetazoa"/>
        </authorList>
    </citation>
    <scope>IDENTIFICATION</scope>
    <source>
        <strain evidence="1">EBRO</strain>
    </source>
</reference>
<dbReference type="VEuPathDB" id="VectorBase:AATE004299"/>